<protein>
    <submittedName>
        <fullName evidence="2">40S ribosomal protein S17</fullName>
    </submittedName>
</protein>
<dbReference type="GO" id="GO:0005840">
    <property type="term" value="C:ribosome"/>
    <property type="evidence" value="ECO:0007669"/>
    <property type="project" value="UniProtKB-KW"/>
</dbReference>
<evidence type="ECO:0000313" key="2">
    <source>
        <dbReference type="EMBL" id="QSS50545.1"/>
    </source>
</evidence>
<keyword evidence="2" id="KW-0687">Ribonucleoprotein</keyword>
<dbReference type="VEuPathDB" id="FungiDB:I7I53_11276"/>
<proteinExistence type="predicted"/>
<keyword evidence="1" id="KW-0812">Transmembrane</keyword>
<keyword evidence="2" id="KW-0689">Ribosomal protein</keyword>
<sequence>MSMPTPRTCSRALVSIPSKSTLFQSASRRLIAALAALAVPVKFSPFKWKELFVNNGFNLKMACNYGMEGVFLLRFISIFSRGPHGLKKGGKCDVVIHLRQWIYPISLSFFFLRILILHVNARQNQKRNIKYIYSQDKVSLILHG</sequence>
<keyword evidence="1" id="KW-0472">Membrane</keyword>
<feature type="transmembrane region" description="Helical" evidence="1">
    <location>
        <begin position="101"/>
        <end position="121"/>
    </location>
</feature>
<name>A0A8A1LCH4_AJEC8</name>
<organism evidence="2 3">
    <name type="scientific">Ajellomyces capsulatus (strain H88)</name>
    <name type="common">Darling's disease fungus</name>
    <name type="synonym">Histoplasma capsulatum</name>
    <dbReference type="NCBI Taxonomy" id="544711"/>
    <lineage>
        <taxon>Eukaryota</taxon>
        <taxon>Fungi</taxon>
        <taxon>Dikarya</taxon>
        <taxon>Ascomycota</taxon>
        <taxon>Pezizomycotina</taxon>
        <taxon>Eurotiomycetes</taxon>
        <taxon>Eurotiomycetidae</taxon>
        <taxon>Onygenales</taxon>
        <taxon>Ajellomycetaceae</taxon>
        <taxon>Histoplasma</taxon>
    </lineage>
</organism>
<evidence type="ECO:0000256" key="1">
    <source>
        <dbReference type="SAM" id="Phobius"/>
    </source>
</evidence>
<reference evidence="2" key="1">
    <citation type="submission" date="2021-01" db="EMBL/GenBank/DDBJ databases">
        <title>Chromosome-level genome assembly of a human fungal pathogen reveals clustering of transcriptionally co-regulated genes.</title>
        <authorList>
            <person name="Voorhies M."/>
            <person name="Cohen S."/>
            <person name="Shea T.P."/>
            <person name="Petrus S."/>
            <person name="Munoz J.F."/>
            <person name="Poplawski S."/>
            <person name="Goldman W.E."/>
            <person name="Michael T."/>
            <person name="Cuomo C.A."/>
            <person name="Sil A."/>
            <person name="Beyhan S."/>
        </authorList>
    </citation>
    <scope>NUCLEOTIDE SEQUENCE</scope>
    <source>
        <strain evidence="2">H88</strain>
    </source>
</reference>
<gene>
    <name evidence="2" type="ORF">I7I53_11276</name>
</gene>
<keyword evidence="1" id="KW-1133">Transmembrane helix</keyword>
<dbReference type="EMBL" id="CP069102">
    <property type="protein sequence ID" value="QSS50545.1"/>
    <property type="molecule type" value="Genomic_DNA"/>
</dbReference>
<dbReference type="Proteomes" id="UP000663419">
    <property type="component" value="Chromosome 1"/>
</dbReference>
<dbReference type="AlphaFoldDB" id="A0A8A1LCH4"/>
<evidence type="ECO:0000313" key="3">
    <source>
        <dbReference type="Proteomes" id="UP000663419"/>
    </source>
</evidence>
<accession>A0A8A1LCH4</accession>